<reference evidence="2" key="1">
    <citation type="submission" date="2016-11" db="EMBL/GenBank/DDBJ databases">
        <authorList>
            <person name="Jaros S."/>
            <person name="Januszkiewicz K."/>
            <person name="Wedrychowicz H."/>
        </authorList>
    </citation>
    <scope>NUCLEOTIDE SEQUENCE [LARGE SCALE GENOMIC DNA]</scope>
    <source>
        <strain evidence="2">Y48</strain>
    </source>
</reference>
<keyword evidence="1" id="KW-1133">Transmembrane helix</keyword>
<feature type="transmembrane region" description="Helical" evidence="1">
    <location>
        <begin position="20"/>
        <end position="40"/>
    </location>
</feature>
<evidence type="ECO:0000313" key="3">
    <source>
        <dbReference type="Proteomes" id="UP000183810"/>
    </source>
</evidence>
<dbReference type="KEGG" id="nsl:BOX37_31130"/>
<dbReference type="Proteomes" id="UP000183810">
    <property type="component" value="Chromosome"/>
</dbReference>
<feature type="transmembrane region" description="Helical" evidence="1">
    <location>
        <begin position="91"/>
        <end position="109"/>
    </location>
</feature>
<dbReference type="EMBL" id="CP018082">
    <property type="protein sequence ID" value="APE37649.1"/>
    <property type="molecule type" value="Genomic_DNA"/>
</dbReference>
<keyword evidence="3" id="KW-1185">Reference proteome</keyword>
<sequence>MLAAVAGIAYSADGDPGKLALAISSAGFGMLFLSGAIHAWHRPPPRIEAIPETNAVLLPYSGWSLPRLSLVASFGLNGAFLPGIGLYEKDLAPILFGITSLAIAGYLAYRITSDRFESYMVFTDDYLRVVMKDAAWEMEWQFIEAIYGVATSPKGDVYLRCAPEKIHWLKGDPRSTGGLPRYDFWNESVQKISAYDWNCHPNSLLSTFVYISGKQSTTPLPTYDEMARMLDCPGISTRKRIDRSRIL</sequence>
<keyword evidence="1" id="KW-0812">Transmembrane</keyword>
<accession>A0A1J0W0B1</accession>
<protein>
    <submittedName>
        <fullName evidence="2">Uncharacterized protein</fullName>
    </submittedName>
</protein>
<dbReference type="RefSeq" id="WP_071930814.1">
    <property type="nucleotide sequence ID" value="NZ_CP018082.1"/>
</dbReference>
<evidence type="ECO:0000256" key="1">
    <source>
        <dbReference type="SAM" id="Phobius"/>
    </source>
</evidence>
<dbReference type="OrthoDB" id="9810775at2"/>
<organism evidence="2 3">
    <name type="scientific">Nocardia mangyaensis</name>
    <dbReference type="NCBI Taxonomy" id="2213200"/>
    <lineage>
        <taxon>Bacteria</taxon>
        <taxon>Bacillati</taxon>
        <taxon>Actinomycetota</taxon>
        <taxon>Actinomycetes</taxon>
        <taxon>Mycobacteriales</taxon>
        <taxon>Nocardiaceae</taxon>
        <taxon>Nocardia</taxon>
    </lineage>
</organism>
<evidence type="ECO:0000313" key="2">
    <source>
        <dbReference type="EMBL" id="APE37649.1"/>
    </source>
</evidence>
<dbReference type="AlphaFoldDB" id="A0A1J0W0B1"/>
<keyword evidence="1" id="KW-0472">Membrane</keyword>
<gene>
    <name evidence="2" type="ORF">BOX37_31130</name>
</gene>
<name>A0A1J0W0B1_9NOCA</name>
<proteinExistence type="predicted"/>